<evidence type="ECO:0000313" key="1">
    <source>
        <dbReference type="EMBL" id="OAF68070.1"/>
    </source>
</evidence>
<keyword evidence="2" id="KW-1185">Reference proteome</keyword>
<comment type="caution">
    <text evidence="1">The sequence shown here is derived from an EMBL/GenBank/DDBJ whole genome shotgun (WGS) entry which is preliminary data.</text>
</comment>
<organism evidence="1 2">
    <name type="scientific">Intoshia linei</name>
    <dbReference type="NCBI Taxonomy" id="1819745"/>
    <lineage>
        <taxon>Eukaryota</taxon>
        <taxon>Metazoa</taxon>
        <taxon>Spiralia</taxon>
        <taxon>Lophotrochozoa</taxon>
        <taxon>Mesozoa</taxon>
        <taxon>Orthonectida</taxon>
        <taxon>Rhopaluridae</taxon>
        <taxon>Intoshia</taxon>
    </lineage>
</organism>
<dbReference type="EMBL" id="LWCA01000519">
    <property type="protein sequence ID" value="OAF68070.1"/>
    <property type="molecule type" value="Genomic_DNA"/>
</dbReference>
<reference evidence="1 2" key="1">
    <citation type="submission" date="2016-04" db="EMBL/GenBank/DDBJ databases">
        <title>The genome of Intoshia linei affirms orthonectids as highly simplified spiralians.</title>
        <authorList>
            <person name="Mikhailov K.V."/>
            <person name="Slusarev G.S."/>
            <person name="Nikitin M.A."/>
            <person name="Logacheva M.D."/>
            <person name="Penin A."/>
            <person name="Aleoshin V."/>
            <person name="Panchin Y.V."/>
        </authorList>
    </citation>
    <scope>NUCLEOTIDE SEQUENCE [LARGE SCALE GENOMIC DNA]</scope>
    <source>
        <strain evidence="1">Intl2013</strain>
        <tissue evidence="1">Whole animal</tissue>
    </source>
</reference>
<name>A0A177B1T1_9BILA</name>
<protein>
    <submittedName>
        <fullName evidence="1">Uncharacterized protein</fullName>
    </submittedName>
</protein>
<gene>
    <name evidence="1" type="ORF">A3Q56_04205</name>
</gene>
<sequence length="75" mass="8552">MALGKSEKLKKIIYDDGNVYEKRKLIIESGAVQDCIKLAQFYCSKAMDSVLPLKDKSIDIDILQKLVNVVLYRCK</sequence>
<accession>A0A177B1T1</accession>
<proteinExistence type="predicted"/>
<dbReference type="AlphaFoldDB" id="A0A177B1T1"/>
<dbReference type="Proteomes" id="UP000078046">
    <property type="component" value="Unassembled WGS sequence"/>
</dbReference>
<evidence type="ECO:0000313" key="2">
    <source>
        <dbReference type="Proteomes" id="UP000078046"/>
    </source>
</evidence>